<dbReference type="SUPFAM" id="SSF55729">
    <property type="entry name" value="Acyl-CoA N-acyltransferases (Nat)"/>
    <property type="match status" value="1"/>
</dbReference>
<dbReference type="AlphaFoldDB" id="N2AL15"/>
<reference evidence="2 3" key="1">
    <citation type="journal article" date="2014" name="Genome Announc.">
        <title>Draft genome sequences of the altered schaedler flora, a defined bacterial community from gnotobiotic mice.</title>
        <authorList>
            <person name="Wannemuehler M.J."/>
            <person name="Overstreet A.M."/>
            <person name="Ward D.V."/>
            <person name="Phillips G.J."/>
        </authorList>
    </citation>
    <scope>NUCLEOTIDE SEQUENCE [LARGE SCALE GENOMIC DNA]</scope>
    <source>
        <strain evidence="2 3">ASF492</strain>
    </source>
</reference>
<dbReference type="STRING" id="1235802.C823_02984"/>
<dbReference type="PROSITE" id="PS51186">
    <property type="entry name" value="GNAT"/>
    <property type="match status" value="1"/>
</dbReference>
<name>N2AL15_9FIRM</name>
<dbReference type="GO" id="GO:0016747">
    <property type="term" value="F:acyltransferase activity, transferring groups other than amino-acyl groups"/>
    <property type="evidence" value="ECO:0007669"/>
    <property type="project" value="InterPro"/>
</dbReference>
<dbReference type="Pfam" id="PF13527">
    <property type="entry name" value="Acetyltransf_9"/>
    <property type="match status" value="1"/>
</dbReference>
<dbReference type="InterPro" id="IPR000182">
    <property type="entry name" value="GNAT_dom"/>
</dbReference>
<dbReference type="eggNOG" id="COG4552">
    <property type="taxonomic scope" value="Bacteria"/>
</dbReference>
<dbReference type="OrthoDB" id="2063981at2"/>
<dbReference type="HOGENOM" id="CLU_993043_0_0_9"/>
<protein>
    <recommendedName>
        <fullName evidence="1">N-acetyltransferase domain-containing protein</fullName>
    </recommendedName>
</protein>
<dbReference type="Gene3D" id="3.40.630.30">
    <property type="match status" value="1"/>
</dbReference>
<dbReference type="Proteomes" id="UP000012589">
    <property type="component" value="Unassembled WGS sequence"/>
</dbReference>
<dbReference type="EMBL" id="AQFT01000091">
    <property type="protein sequence ID" value="EMZ25094.1"/>
    <property type="molecule type" value="Genomic_DNA"/>
</dbReference>
<comment type="caution">
    <text evidence="2">The sequence shown here is derived from an EMBL/GenBank/DDBJ whole genome shotgun (WGS) entry which is preliminary data.</text>
</comment>
<dbReference type="InterPro" id="IPR016181">
    <property type="entry name" value="Acyl_CoA_acyltransferase"/>
</dbReference>
<evidence type="ECO:0000259" key="1">
    <source>
        <dbReference type="PROSITE" id="PS51186"/>
    </source>
</evidence>
<organism evidence="2 3">
    <name type="scientific">Eubacterium plexicaudatum ASF492</name>
    <dbReference type="NCBI Taxonomy" id="1235802"/>
    <lineage>
        <taxon>Bacteria</taxon>
        <taxon>Bacillati</taxon>
        <taxon>Bacillota</taxon>
        <taxon>Clostridia</taxon>
        <taxon>Eubacteriales</taxon>
        <taxon>Eubacteriaceae</taxon>
        <taxon>Eubacterium</taxon>
    </lineage>
</organism>
<dbReference type="PATRIC" id="fig|1235802.3.peg.3153"/>
<accession>N2AL15</accession>
<evidence type="ECO:0000313" key="3">
    <source>
        <dbReference type="Proteomes" id="UP000012589"/>
    </source>
</evidence>
<dbReference type="CDD" id="cd04301">
    <property type="entry name" value="NAT_SF"/>
    <property type="match status" value="1"/>
</dbReference>
<keyword evidence="3" id="KW-1185">Reference proteome</keyword>
<sequence>MMQYGDRTKIPQLKKLWKACFADEDAYIHDFFEAMYENEHVLLEEEKGVLIGASFFLPGKIWMERPDTDDAWQPVRYVYALAVLPQFRGRGVGAGLLRRAHELYHAPLIAEPAEAGLIGGFYEPLGFTSDFYIKKSTMELPQYDLRAAQAEEWEWIPASPAEYLTIRDTRFRRNGYVTWPLPHVAFALRQHGSSGGGAYILRMAGREELLLYFIENQTVIVTETTLCEEECMELLTPHVAGTCDKMIVTGQTADSTDRLIGMSYGLFSHNGNGYLNLSLD</sequence>
<evidence type="ECO:0000313" key="2">
    <source>
        <dbReference type="EMBL" id="EMZ25094.1"/>
    </source>
</evidence>
<proteinExistence type="predicted"/>
<gene>
    <name evidence="2" type="ORF">C823_02984</name>
</gene>
<feature type="domain" description="N-acetyltransferase" evidence="1">
    <location>
        <begin position="1"/>
        <end position="143"/>
    </location>
</feature>